<dbReference type="InterPro" id="IPR032675">
    <property type="entry name" value="LRR_dom_sf"/>
</dbReference>
<comment type="caution">
    <text evidence="1">The sequence shown here is derived from an EMBL/GenBank/DDBJ whole genome shotgun (WGS) entry which is preliminary data.</text>
</comment>
<keyword evidence="2" id="KW-1185">Reference proteome</keyword>
<proteinExistence type="predicted"/>
<reference evidence="1 2" key="1">
    <citation type="submission" date="2020-01" db="EMBL/GenBank/DDBJ databases">
        <authorList>
            <consortium name="DOE Joint Genome Institute"/>
            <person name="Haridas S."/>
            <person name="Albert R."/>
            <person name="Binder M."/>
            <person name="Bloem J."/>
            <person name="Labutti K."/>
            <person name="Salamov A."/>
            <person name="Andreopoulos B."/>
            <person name="Baker S.E."/>
            <person name="Barry K."/>
            <person name="Bills G."/>
            <person name="Bluhm B.H."/>
            <person name="Cannon C."/>
            <person name="Castanera R."/>
            <person name="Culley D.E."/>
            <person name="Daum C."/>
            <person name="Ezra D."/>
            <person name="Gonzalez J.B."/>
            <person name="Henrissat B."/>
            <person name="Kuo A."/>
            <person name="Liang C."/>
            <person name="Lipzen A."/>
            <person name="Lutzoni F."/>
            <person name="Magnuson J."/>
            <person name="Mondo S."/>
            <person name="Nolan M."/>
            <person name="Ohm R."/>
            <person name="Pangilinan J."/>
            <person name="Park H.-J.H."/>
            <person name="Ramirez L."/>
            <person name="Alfaro M."/>
            <person name="Sun H."/>
            <person name="Tritt A."/>
            <person name="Yoshinaga Y."/>
            <person name="Zwiers L.-H.L."/>
            <person name="Turgeon B.G."/>
            <person name="Goodwin S.B."/>
            <person name="Spatafora J.W."/>
            <person name="Crous P.W."/>
            <person name="Grigoriev I.V."/>
        </authorList>
    </citation>
    <scope>NUCLEOTIDE SEQUENCE [LARGE SCALE GENOMIC DNA]</scope>
    <source>
        <strain evidence="1 2">CBS 611.86</strain>
    </source>
</reference>
<gene>
    <name evidence="1" type="ORF">BDV95DRAFT_224697</name>
</gene>
<dbReference type="Proteomes" id="UP000481861">
    <property type="component" value="Unassembled WGS sequence"/>
</dbReference>
<dbReference type="SUPFAM" id="SSF52047">
    <property type="entry name" value="RNI-like"/>
    <property type="match status" value="1"/>
</dbReference>
<evidence type="ECO:0000313" key="1">
    <source>
        <dbReference type="EMBL" id="KAF2876396.1"/>
    </source>
</evidence>
<sequence>MGTSTTNEATRQRLEPENPLIERAKRHWNRKVTEQIAHASVSAAALARLFEHTPGLRRIEIDSWSVNLEEHGFRSDMSERASDQFTRRQTAWENFEFLAVALQTSNRHIKELILSSVSGMPLERNGLRHLRGFTDTIASAAAHHIFSGLTTLDLDFAVDPFYLYQVPLRPAFSSVLKTPRSTIRTLKIRFNDDTSKVVCDEMENLLYEPATSPPTRLIPLIYPNLKELELSSLAVDGPSLANFLSQQPVLETVSLNGIYIWTAGFQWSTIAAHLPSSCKTFHVKGCGQDAPLDYRNYFVIRCLYTSPMPHPTGWLAKKLSHNLDYGSRIRVYQVDKLSGNLARGLEYKMRLTFAAFERIGASGDAGKNEGGSER</sequence>
<protein>
    <submittedName>
        <fullName evidence="1">Uncharacterized protein</fullName>
    </submittedName>
</protein>
<dbReference type="AlphaFoldDB" id="A0A7C8MEN8"/>
<name>A0A7C8MEN8_9PLEO</name>
<dbReference type="Gene3D" id="3.80.10.10">
    <property type="entry name" value="Ribonuclease Inhibitor"/>
    <property type="match status" value="1"/>
</dbReference>
<dbReference type="OrthoDB" id="3792523at2759"/>
<accession>A0A7C8MEN8</accession>
<evidence type="ECO:0000313" key="2">
    <source>
        <dbReference type="Proteomes" id="UP000481861"/>
    </source>
</evidence>
<organism evidence="1 2">
    <name type="scientific">Massariosphaeria phaeospora</name>
    <dbReference type="NCBI Taxonomy" id="100035"/>
    <lineage>
        <taxon>Eukaryota</taxon>
        <taxon>Fungi</taxon>
        <taxon>Dikarya</taxon>
        <taxon>Ascomycota</taxon>
        <taxon>Pezizomycotina</taxon>
        <taxon>Dothideomycetes</taxon>
        <taxon>Pleosporomycetidae</taxon>
        <taxon>Pleosporales</taxon>
        <taxon>Pleosporales incertae sedis</taxon>
        <taxon>Massariosphaeria</taxon>
    </lineage>
</organism>
<dbReference type="EMBL" id="JAADJZ010000003">
    <property type="protein sequence ID" value="KAF2876396.1"/>
    <property type="molecule type" value="Genomic_DNA"/>
</dbReference>